<gene>
    <name evidence="1" type="ORF">PSH57_15565</name>
</gene>
<dbReference type="RefSeq" id="WP_305383965.1">
    <property type="nucleotide sequence ID" value="NZ_CP117426.1"/>
</dbReference>
<dbReference type="Proteomes" id="UP001230339">
    <property type="component" value="Chromosome"/>
</dbReference>
<reference evidence="1 2" key="1">
    <citation type="submission" date="2023-02" db="EMBL/GenBank/DDBJ databases">
        <title>Evolution of Hrp T3SS in non-pathogenic Pseudomonas fluorescens.</title>
        <authorList>
            <person name="Liao K."/>
            <person name="Wei H."/>
            <person name="Gu Y."/>
        </authorList>
    </citation>
    <scope>NUCLEOTIDE SEQUENCE [LARGE SCALE GENOMIC DNA]</scope>
    <source>
        <strain evidence="1 2">FP205</strain>
    </source>
</reference>
<proteinExistence type="predicted"/>
<dbReference type="EMBL" id="CP117449">
    <property type="protein sequence ID" value="WLH10328.1"/>
    <property type="molecule type" value="Genomic_DNA"/>
</dbReference>
<sequence length="73" mass="8156">MADQSGEHVHWADDGRGQREVFLDGERIDCVTYCDTKVGIAVVAEMPLRCTDGKHIDYRPVWGEINVVPLEGV</sequence>
<organism evidence="1 2">
    <name type="scientific">Pseudomonas hefeiensis</name>
    <dbReference type="NCBI Taxonomy" id="2738125"/>
    <lineage>
        <taxon>Bacteria</taxon>
        <taxon>Pseudomonadati</taxon>
        <taxon>Pseudomonadota</taxon>
        <taxon>Gammaproteobacteria</taxon>
        <taxon>Pseudomonadales</taxon>
        <taxon>Pseudomonadaceae</taxon>
        <taxon>Pseudomonas</taxon>
    </lineage>
</organism>
<keyword evidence="2" id="KW-1185">Reference proteome</keyword>
<accession>A0ABY9G410</accession>
<evidence type="ECO:0000313" key="1">
    <source>
        <dbReference type="EMBL" id="WLH10328.1"/>
    </source>
</evidence>
<protein>
    <submittedName>
        <fullName evidence="1">Uncharacterized protein</fullName>
    </submittedName>
</protein>
<evidence type="ECO:0000313" key="2">
    <source>
        <dbReference type="Proteomes" id="UP001230339"/>
    </source>
</evidence>
<name>A0ABY9G410_9PSED</name>